<evidence type="ECO:0000313" key="2">
    <source>
        <dbReference type="Proteomes" id="UP000029736"/>
    </source>
</evidence>
<dbReference type="RefSeq" id="WP_044228797.1">
    <property type="nucleotide sequence ID" value="NZ_JBKAGJ010000035.1"/>
</dbReference>
<evidence type="ECO:0000313" key="1">
    <source>
        <dbReference type="EMBL" id="KGE85479.1"/>
    </source>
</evidence>
<dbReference type="STRING" id="1524460.IX84_28785"/>
<sequence>MKAYQVIFTAGFSILLFLIMGCQKEETVLAESIDRNPTLISRYVPGPGTSDCLLIDCETAIENAREALMEKAESECGVFMSAIRCCEANQEVYLMYRYSSDCERGVPSEAPLSSGDGAYALLAPSPVGIELLESHCINGGTSLRIMLKGGALPLPLGPFEVHWWVDYEYQGNDTQIDCVSGEEAQLLIIDHWNEGAKQWYRFDLHETDPVFTH</sequence>
<dbReference type="EMBL" id="JPOS01000090">
    <property type="protein sequence ID" value="KGE85479.1"/>
    <property type="molecule type" value="Genomic_DNA"/>
</dbReference>
<evidence type="ECO:0008006" key="3">
    <source>
        <dbReference type="Google" id="ProtNLM"/>
    </source>
</evidence>
<reference evidence="1 2" key="1">
    <citation type="journal article" date="2014" name="Int. J. Syst. Evol. Microbiol.">
        <title>Phaeodactylibacter xiamenensis gen. nov., sp. nov., a member of the family Saprospiraceae isolated from the marine alga Phaeodactylum tricornutum.</title>
        <authorList>
            <person name="Chen Z.Jr."/>
            <person name="Lei X."/>
            <person name="Lai Q."/>
            <person name="Li Y."/>
            <person name="Zhang B."/>
            <person name="Zhang J."/>
            <person name="Zhang H."/>
            <person name="Yang L."/>
            <person name="Zheng W."/>
            <person name="Tian Y."/>
            <person name="Yu Z."/>
            <person name="Xu H.Jr."/>
            <person name="Zheng T."/>
        </authorList>
    </citation>
    <scope>NUCLEOTIDE SEQUENCE [LARGE SCALE GENOMIC DNA]</scope>
    <source>
        <strain evidence="1 2">KD52</strain>
    </source>
</reference>
<comment type="caution">
    <text evidence="1">The sequence shown here is derived from an EMBL/GenBank/DDBJ whole genome shotgun (WGS) entry which is preliminary data.</text>
</comment>
<dbReference type="Proteomes" id="UP000029736">
    <property type="component" value="Unassembled WGS sequence"/>
</dbReference>
<accession>A0A098RZB6</accession>
<dbReference type="AlphaFoldDB" id="A0A098RZB6"/>
<gene>
    <name evidence="1" type="ORF">IX84_28785</name>
</gene>
<dbReference type="PROSITE" id="PS51257">
    <property type="entry name" value="PROKAR_LIPOPROTEIN"/>
    <property type="match status" value="1"/>
</dbReference>
<keyword evidence="2" id="KW-1185">Reference proteome</keyword>
<organism evidence="1 2">
    <name type="scientific">Phaeodactylibacter xiamenensis</name>
    <dbReference type="NCBI Taxonomy" id="1524460"/>
    <lineage>
        <taxon>Bacteria</taxon>
        <taxon>Pseudomonadati</taxon>
        <taxon>Bacteroidota</taxon>
        <taxon>Saprospiria</taxon>
        <taxon>Saprospirales</taxon>
        <taxon>Haliscomenobacteraceae</taxon>
        <taxon>Phaeodactylibacter</taxon>
    </lineage>
</organism>
<name>A0A098RZB6_9BACT</name>
<protein>
    <recommendedName>
        <fullName evidence="3">Lipoprotein</fullName>
    </recommendedName>
</protein>
<proteinExistence type="predicted"/>